<accession>A0A0F9Q0U5</accession>
<evidence type="ECO:0000313" key="1">
    <source>
        <dbReference type="EMBL" id="KKM99052.1"/>
    </source>
</evidence>
<protein>
    <recommendedName>
        <fullName evidence="2">Major capsid protein</fullName>
    </recommendedName>
</protein>
<reference evidence="1" key="1">
    <citation type="journal article" date="2015" name="Nature">
        <title>Complex archaea that bridge the gap between prokaryotes and eukaryotes.</title>
        <authorList>
            <person name="Spang A."/>
            <person name="Saw J.H."/>
            <person name="Jorgensen S.L."/>
            <person name="Zaremba-Niedzwiedzka K."/>
            <person name="Martijn J."/>
            <person name="Lind A.E."/>
            <person name="van Eijk R."/>
            <person name="Schleper C."/>
            <person name="Guy L."/>
            <person name="Ettema T.J."/>
        </authorList>
    </citation>
    <scope>NUCLEOTIDE SEQUENCE</scope>
</reference>
<proteinExistence type="predicted"/>
<name>A0A0F9Q0U5_9ZZZZ</name>
<dbReference type="EMBL" id="LAZR01005544">
    <property type="protein sequence ID" value="KKM99052.1"/>
    <property type="molecule type" value="Genomic_DNA"/>
</dbReference>
<dbReference type="AlphaFoldDB" id="A0A0F9Q0U5"/>
<gene>
    <name evidence="1" type="ORF">LCGC14_1151690</name>
</gene>
<organism evidence="1">
    <name type="scientific">marine sediment metagenome</name>
    <dbReference type="NCBI Taxonomy" id="412755"/>
    <lineage>
        <taxon>unclassified sequences</taxon>
        <taxon>metagenomes</taxon>
        <taxon>ecological metagenomes</taxon>
    </lineage>
</organism>
<feature type="non-terminal residue" evidence="1">
    <location>
        <position position="337"/>
    </location>
</feature>
<comment type="caution">
    <text evidence="1">The sequence shown here is derived from an EMBL/GenBank/DDBJ whole genome shotgun (WGS) entry which is preliminary data.</text>
</comment>
<sequence length="337" mass="37047">MNALSTLKGASLQSYVGLYRSNPDILAVMMMHDPKHLRGAMEAFTGAEGEGGYQMLQDGVEVIPGTQVTADGQPLSEIWADLLARLAAFNTQMSFMVSLLTFPINRATERVGIYQTPRFERATELGRPQKVRLQYVTRGYPLNHEDLAFGYTQEFIDSARGDEIRSITAQAENAWWNLNMEVALAAVFFENNDTDENGVIVRRLYNADGEVPPAYKRVTHDNTHTHYLTTAGASLAVVDLETIEEHLIHHGYGDFGERFVLHVNRVDLVAVRALTGYVPATTATVPTIVNGEVIGLQRSGIPGLPTEGFFGKLIIVENSDIPAGYLFTHATGGQFAS</sequence>
<evidence type="ECO:0008006" key="2">
    <source>
        <dbReference type="Google" id="ProtNLM"/>
    </source>
</evidence>